<feature type="domain" description="AB hydrolase-1" evidence="2">
    <location>
        <begin position="36"/>
        <end position="257"/>
    </location>
</feature>
<dbReference type="RefSeq" id="WP_345347657.1">
    <property type="nucleotide sequence ID" value="NZ_BAABFB010000052.1"/>
</dbReference>
<reference evidence="4" key="1">
    <citation type="journal article" date="2019" name="Int. J. Syst. Evol. Microbiol.">
        <title>The Global Catalogue of Microorganisms (GCM) 10K type strain sequencing project: providing services to taxonomists for standard genome sequencing and annotation.</title>
        <authorList>
            <consortium name="The Broad Institute Genomics Platform"/>
            <consortium name="The Broad Institute Genome Sequencing Center for Infectious Disease"/>
            <person name="Wu L."/>
            <person name="Ma J."/>
        </authorList>
    </citation>
    <scope>NUCLEOTIDE SEQUENCE [LARGE SCALE GENOMIC DNA]</scope>
    <source>
        <strain evidence="4">JCM 32206</strain>
    </source>
</reference>
<dbReference type="Pfam" id="PF00561">
    <property type="entry name" value="Abhydrolase_1"/>
    <property type="match status" value="1"/>
</dbReference>
<organism evidence="3 4">
    <name type="scientific">Rhodococcus olei</name>
    <dbReference type="NCBI Taxonomy" id="2161675"/>
    <lineage>
        <taxon>Bacteria</taxon>
        <taxon>Bacillati</taxon>
        <taxon>Actinomycetota</taxon>
        <taxon>Actinomycetes</taxon>
        <taxon>Mycobacteriales</taxon>
        <taxon>Nocardiaceae</taxon>
        <taxon>Rhodococcus</taxon>
    </lineage>
</organism>
<dbReference type="Proteomes" id="UP001501183">
    <property type="component" value="Unassembled WGS sequence"/>
</dbReference>
<keyword evidence="4" id="KW-1185">Reference proteome</keyword>
<name>A0ABP8P7W8_9NOCA</name>
<dbReference type="PRINTS" id="PR00111">
    <property type="entry name" value="ABHYDROLASE"/>
</dbReference>
<dbReference type="SUPFAM" id="SSF53474">
    <property type="entry name" value="alpha/beta-Hydrolases"/>
    <property type="match status" value="1"/>
</dbReference>
<protein>
    <submittedName>
        <fullName evidence="3">Alpha/beta hydrolase</fullName>
    </submittedName>
</protein>
<evidence type="ECO:0000259" key="2">
    <source>
        <dbReference type="Pfam" id="PF00561"/>
    </source>
</evidence>
<evidence type="ECO:0000313" key="3">
    <source>
        <dbReference type="EMBL" id="GAA4483332.1"/>
    </source>
</evidence>
<proteinExistence type="predicted"/>
<evidence type="ECO:0000313" key="4">
    <source>
        <dbReference type="Proteomes" id="UP001501183"/>
    </source>
</evidence>
<sequence length="281" mass="30460">MSTSPIHPQHVTVDGLSIRYAESENRGPDALLLSPWPESVYAFEPSWAALAENHHLIAVDLPGFGLSESRPELFAPRAAGAFVLRIMDALGVDRVHVVGPDIGTSAVLFAASDSPERFHSAVIGTGAATVPLEIGEPITTWVNATDLSEYEHNANQVMTGVIAEIHPASPLPDHIREDYLASYGGRRFADSMGYVRSYPTELAALAEVLGGVRTPVRIVTGAKDTAIPPSNAEYLHRRLPHSSLEIVDSGHFIWEQDPATYASLVLDWWQQTGPSPAQTRE</sequence>
<comment type="caution">
    <text evidence="3">The sequence shown here is derived from an EMBL/GenBank/DDBJ whole genome shotgun (WGS) entry which is preliminary data.</text>
</comment>
<dbReference type="InterPro" id="IPR000073">
    <property type="entry name" value="AB_hydrolase_1"/>
</dbReference>
<dbReference type="GO" id="GO:0016787">
    <property type="term" value="F:hydrolase activity"/>
    <property type="evidence" value="ECO:0007669"/>
    <property type="project" value="UniProtKB-KW"/>
</dbReference>
<dbReference type="EMBL" id="BAABFB010000052">
    <property type="protein sequence ID" value="GAA4483332.1"/>
    <property type="molecule type" value="Genomic_DNA"/>
</dbReference>
<gene>
    <name evidence="3" type="ORF">GCM10023094_34750</name>
</gene>
<accession>A0ABP8P7W8</accession>
<dbReference type="InterPro" id="IPR051340">
    <property type="entry name" value="Haloalkane_dehalogenase"/>
</dbReference>
<dbReference type="Gene3D" id="3.40.50.1820">
    <property type="entry name" value="alpha/beta hydrolase"/>
    <property type="match status" value="1"/>
</dbReference>
<dbReference type="InterPro" id="IPR029058">
    <property type="entry name" value="AB_hydrolase_fold"/>
</dbReference>
<keyword evidence="1 3" id="KW-0378">Hydrolase</keyword>
<evidence type="ECO:0000256" key="1">
    <source>
        <dbReference type="ARBA" id="ARBA00022801"/>
    </source>
</evidence>
<dbReference type="PANTHER" id="PTHR42977:SF3">
    <property type="entry name" value="AB HYDROLASE-1 DOMAIN-CONTAINING PROTEIN"/>
    <property type="match status" value="1"/>
</dbReference>
<dbReference type="PANTHER" id="PTHR42977">
    <property type="entry name" value="HYDROLASE-RELATED"/>
    <property type="match status" value="1"/>
</dbReference>